<comment type="caution">
    <text evidence="4">The sequence shown here is derived from an EMBL/GenBank/DDBJ whole genome shotgun (WGS) entry which is preliminary data.</text>
</comment>
<dbReference type="InterPro" id="IPR024618">
    <property type="entry name" value="DUF3857"/>
</dbReference>
<dbReference type="Gene3D" id="2.60.120.1130">
    <property type="match status" value="1"/>
</dbReference>
<feature type="domain" description="Transglutaminase-like" evidence="2">
    <location>
        <begin position="307"/>
        <end position="384"/>
    </location>
</feature>
<reference evidence="5" key="1">
    <citation type="journal article" date="2019" name="Int. J. Syst. Evol. Microbiol.">
        <title>The Global Catalogue of Microorganisms (GCM) 10K type strain sequencing project: providing services to taxonomists for standard genome sequencing and annotation.</title>
        <authorList>
            <consortium name="The Broad Institute Genomics Platform"/>
            <consortium name="The Broad Institute Genome Sequencing Center for Infectious Disease"/>
            <person name="Wu L."/>
            <person name="Ma J."/>
        </authorList>
    </citation>
    <scope>NUCLEOTIDE SEQUENCE [LARGE SCALE GENOMIC DNA]</scope>
    <source>
        <strain evidence="5">JCM 17085</strain>
    </source>
</reference>
<keyword evidence="5" id="KW-1185">Reference proteome</keyword>
<protein>
    <recommendedName>
        <fullName evidence="6">Transglutaminase superfamily protein</fullName>
    </recommendedName>
</protein>
<gene>
    <name evidence="4" type="ORF">GCM10022392_01990</name>
</gene>
<dbReference type="Pfam" id="PF12969">
    <property type="entry name" value="DUF3857"/>
    <property type="match status" value="1"/>
</dbReference>
<feature type="signal peptide" evidence="1">
    <location>
        <begin position="1"/>
        <end position="24"/>
    </location>
</feature>
<evidence type="ECO:0000259" key="3">
    <source>
        <dbReference type="Pfam" id="PF12969"/>
    </source>
</evidence>
<dbReference type="InterPro" id="IPR002931">
    <property type="entry name" value="Transglutaminase-like"/>
</dbReference>
<feature type="domain" description="DUF3857" evidence="3">
    <location>
        <begin position="72"/>
        <end position="197"/>
    </location>
</feature>
<sequence length="662" mass="75071">MITIIKRLVFLSISSVLLFNSAIAQDFAYNNITPDELKMTVYDRDSSAHAVVLNEHGDASLTFRNTIGVRLVYNYHVKIKILDNDGFAKGTVQIPLYSNNDKGEEISDINGVTVYRDESGRPKSEEFTPSQIFRVAQNANYTIVKLAMPGLRKGCVIEYKYTVTTPYFENFHEWTFQSDMPKLKSVYEVHIPAFWSFNAVKIGALKLDRNESVVEKDCMMINTAKADCSHFTYGMNNIPAFVIEDYMTAPRNFIAAIRFELYEFSDPFTGARTKIAKDWKDVDQILKHNDYFGLPLRRKGLLKDAVTPLIGNETDSLAKAKKIYAFIQKNIKWNGDNNFGTSGIKQALDKHTGDAGDINLSLLSALWAAGIDAEPVLISTRGHGVINKLYPVITEFNYVIVKADLGGKTYLLDATDPLLSFGMLPMHCLNDQGRVMPLDKPSYWIDIKEPNIQSSTVILNLTLGTNGKLTGTITNYSRGYEAFLKRKAIKKFNSIDEYVEDLGNRWNRIKIKKAEVLNVDSLDKAISEVYDVEMDAYNNMNNQKLAFNPFLINRIVTNPFKLKERSYSVDWGMPSESKFMLNLQLPEGYTIESPPKNEGFALPDNGGTFIVNYAENGNSFSLSHVTQFKKSVYFSDEYPYLKELYARMISSEKTEMIFKKKI</sequence>
<evidence type="ECO:0000256" key="1">
    <source>
        <dbReference type="SAM" id="SignalP"/>
    </source>
</evidence>
<dbReference type="Pfam" id="PF01841">
    <property type="entry name" value="Transglut_core"/>
    <property type="match status" value="1"/>
</dbReference>
<evidence type="ECO:0000313" key="5">
    <source>
        <dbReference type="Proteomes" id="UP001500841"/>
    </source>
</evidence>
<name>A0ABP7WAI7_9SPHI</name>
<dbReference type="Proteomes" id="UP001500841">
    <property type="component" value="Unassembled WGS sequence"/>
</dbReference>
<proteinExistence type="predicted"/>
<keyword evidence="1" id="KW-0732">Signal</keyword>
<dbReference type="RefSeq" id="WP_345100449.1">
    <property type="nucleotide sequence ID" value="NZ_BAABCV010000001.1"/>
</dbReference>
<evidence type="ECO:0008006" key="6">
    <source>
        <dbReference type="Google" id="ProtNLM"/>
    </source>
</evidence>
<evidence type="ECO:0000313" key="4">
    <source>
        <dbReference type="EMBL" id="GAA4084833.1"/>
    </source>
</evidence>
<dbReference type="Gene3D" id="3.10.620.30">
    <property type="match status" value="1"/>
</dbReference>
<dbReference type="EMBL" id="BAABCV010000001">
    <property type="protein sequence ID" value="GAA4084833.1"/>
    <property type="molecule type" value="Genomic_DNA"/>
</dbReference>
<organism evidence="4 5">
    <name type="scientific">Mucilaginibacter panaciglaebae</name>
    <dbReference type="NCBI Taxonomy" id="502331"/>
    <lineage>
        <taxon>Bacteria</taxon>
        <taxon>Pseudomonadati</taxon>
        <taxon>Bacteroidota</taxon>
        <taxon>Sphingobacteriia</taxon>
        <taxon>Sphingobacteriales</taxon>
        <taxon>Sphingobacteriaceae</taxon>
        <taxon>Mucilaginibacter</taxon>
    </lineage>
</organism>
<evidence type="ECO:0000259" key="2">
    <source>
        <dbReference type="Pfam" id="PF01841"/>
    </source>
</evidence>
<accession>A0ABP7WAI7</accession>
<dbReference type="Gene3D" id="2.60.40.3140">
    <property type="match status" value="1"/>
</dbReference>
<feature type="chain" id="PRO_5045078781" description="Transglutaminase superfamily protein" evidence="1">
    <location>
        <begin position="25"/>
        <end position="662"/>
    </location>
</feature>